<feature type="compositionally biased region" description="Basic residues" evidence="1">
    <location>
        <begin position="1"/>
        <end position="12"/>
    </location>
</feature>
<feature type="compositionally biased region" description="Basic and acidic residues" evidence="1">
    <location>
        <begin position="95"/>
        <end position="107"/>
    </location>
</feature>
<organism evidence="2 3">
    <name type="scientific">Clathrospora elynae</name>
    <dbReference type="NCBI Taxonomy" id="706981"/>
    <lineage>
        <taxon>Eukaryota</taxon>
        <taxon>Fungi</taxon>
        <taxon>Dikarya</taxon>
        <taxon>Ascomycota</taxon>
        <taxon>Pezizomycotina</taxon>
        <taxon>Dothideomycetes</taxon>
        <taxon>Pleosporomycetidae</taxon>
        <taxon>Pleosporales</taxon>
        <taxon>Diademaceae</taxon>
        <taxon>Clathrospora</taxon>
    </lineage>
</organism>
<proteinExistence type="predicted"/>
<feature type="region of interest" description="Disordered" evidence="1">
    <location>
        <begin position="401"/>
        <end position="421"/>
    </location>
</feature>
<accession>A0A6A5T798</accession>
<feature type="compositionally biased region" description="Polar residues" evidence="1">
    <location>
        <begin position="410"/>
        <end position="419"/>
    </location>
</feature>
<dbReference type="Proteomes" id="UP000800038">
    <property type="component" value="Unassembled WGS sequence"/>
</dbReference>
<feature type="compositionally biased region" description="Basic and acidic residues" evidence="1">
    <location>
        <begin position="119"/>
        <end position="129"/>
    </location>
</feature>
<feature type="compositionally biased region" description="Pro residues" evidence="1">
    <location>
        <begin position="80"/>
        <end position="94"/>
    </location>
</feature>
<name>A0A6A5T798_9PLEO</name>
<evidence type="ECO:0000313" key="3">
    <source>
        <dbReference type="Proteomes" id="UP000800038"/>
    </source>
</evidence>
<feature type="region of interest" description="Disordered" evidence="1">
    <location>
        <begin position="250"/>
        <end position="280"/>
    </location>
</feature>
<sequence length="1029" mass="114453">MPPPRLPRHLRPCHPPGTAHQARCAHKTARAKCPTNGDDAPQNPSNATPRDATPWKTSWWGAAMRSIALFGFRSASAEPNPQPSPSPALAPPRPSEGKNEGMPKENAQEGSDGLTRNIKMPESHQKNNERAAPYQQPKREEEADGGGHPSMVLRKGLTGKETTVPSHMKPARSFPGVTGRREKDNSGVEKRGPSEHGDLQEVERKEGTVVSSKEKPTDVPQQDDTMTTIQQQLQQLFEHVRALQATLEANSAAGQPPSTHPTFHELQSKTPSPADARQRISKVDTAAPHTATKTISDERRPKRKWTSRPLHVLGRAWAAYRASTDHLGEAAKALASGHMPSHVIAPLSSSLLQRLRAIERDAATENDRFTRRIVGKYQGALRILADGLNQPMIVYTTPPNPPTSTVSSAMEANSGGSDNTGRKAWSVTLPVHSDDIGYVPRLCGNRYRVSTRVLANTGNALEARYSPILCKQPTMSLRLRAADVLQRTEKAMAALRPLEAEILRIAPLTRNIYVPGKQRDLGGLRSENLGEASEVKGASAGAFISQTKPRKRAVVEEKVMDDEMDTNKSEAFIMEKKNDGQRLTRQIHTQSRLMKSSDHSKIISSADQETIKAEKPAKARSNTPLKPVLNTKYPTAKGSLKATSLNDEISEQSLLEELFPEAVSPPQPRYSEKRDQYPKLDLPDSTPIIRRELVDRPQTLKQKVVESIQNKGEQITVLQLVHCSTGLTEVDFRRLIPKGKHIEAWRREGEFFKIIPGRDPLSLERMPFYYILFKDAESALAYQKNASRIHKLSALHQPANIFSAIPPPRGFLEDGEDITAITSSYNLVPTHHQLSLNVLMQPYNPALRALIERGGYQPIMPNVDEKGQRIWKVLMHIEGYEPTPSDLFKIFSRDAYVHGIPLPLRNESYSAIHRLRDIINLEITVKSISSANPRAYGSFQHQVPSEPVYADPAVHALLAGAEDSSAKEMNQLVMNRLYNRWVVEFEDEDSARRWAVGWHRKVLPELSGGGKGAWKDGEEQRVCNTEVLW</sequence>
<feature type="region of interest" description="Disordered" evidence="1">
    <location>
        <begin position="657"/>
        <end position="682"/>
    </location>
</feature>
<dbReference type="AlphaFoldDB" id="A0A6A5T798"/>
<dbReference type="OrthoDB" id="5332316at2759"/>
<feature type="region of interest" description="Disordered" evidence="1">
    <location>
        <begin position="74"/>
        <end position="224"/>
    </location>
</feature>
<dbReference type="EMBL" id="ML975997">
    <property type="protein sequence ID" value="KAF1948048.1"/>
    <property type="molecule type" value="Genomic_DNA"/>
</dbReference>
<feature type="compositionally biased region" description="Basic and acidic residues" evidence="1">
    <location>
        <begin position="670"/>
        <end position="682"/>
    </location>
</feature>
<keyword evidence="3" id="KW-1185">Reference proteome</keyword>
<evidence type="ECO:0000313" key="2">
    <source>
        <dbReference type="EMBL" id="KAF1948048.1"/>
    </source>
</evidence>
<gene>
    <name evidence="2" type="ORF">EJ02DRAFT_449520</name>
</gene>
<feature type="region of interest" description="Disordered" evidence="1">
    <location>
        <begin position="579"/>
        <end position="632"/>
    </location>
</feature>
<feature type="compositionally biased region" description="Basic and acidic residues" evidence="1">
    <location>
        <begin position="179"/>
        <end position="217"/>
    </location>
</feature>
<feature type="compositionally biased region" description="Polar residues" evidence="1">
    <location>
        <begin position="250"/>
        <end position="261"/>
    </location>
</feature>
<reference evidence="2" key="1">
    <citation type="journal article" date="2020" name="Stud. Mycol.">
        <title>101 Dothideomycetes genomes: a test case for predicting lifestyles and emergence of pathogens.</title>
        <authorList>
            <person name="Haridas S."/>
            <person name="Albert R."/>
            <person name="Binder M."/>
            <person name="Bloem J."/>
            <person name="Labutti K."/>
            <person name="Salamov A."/>
            <person name="Andreopoulos B."/>
            <person name="Baker S."/>
            <person name="Barry K."/>
            <person name="Bills G."/>
            <person name="Bluhm B."/>
            <person name="Cannon C."/>
            <person name="Castanera R."/>
            <person name="Culley D."/>
            <person name="Daum C."/>
            <person name="Ezra D."/>
            <person name="Gonzalez J."/>
            <person name="Henrissat B."/>
            <person name="Kuo A."/>
            <person name="Liang C."/>
            <person name="Lipzen A."/>
            <person name="Lutzoni F."/>
            <person name="Magnuson J."/>
            <person name="Mondo S."/>
            <person name="Nolan M."/>
            <person name="Ohm R."/>
            <person name="Pangilinan J."/>
            <person name="Park H.-J."/>
            <person name="Ramirez L."/>
            <person name="Alfaro M."/>
            <person name="Sun H."/>
            <person name="Tritt A."/>
            <person name="Yoshinaga Y."/>
            <person name="Zwiers L.-H."/>
            <person name="Turgeon B."/>
            <person name="Goodwin S."/>
            <person name="Spatafora J."/>
            <person name="Crous P."/>
            <person name="Grigoriev I."/>
        </authorList>
    </citation>
    <scope>NUCLEOTIDE SEQUENCE</scope>
    <source>
        <strain evidence="2">CBS 161.51</strain>
    </source>
</reference>
<feature type="region of interest" description="Disordered" evidence="1">
    <location>
        <begin position="1"/>
        <end position="57"/>
    </location>
</feature>
<protein>
    <submittedName>
        <fullName evidence="2">Uncharacterized protein</fullName>
    </submittedName>
</protein>
<evidence type="ECO:0000256" key="1">
    <source>
        <dbReference type="SAM" id="MobiDB-lite"/>
    </source>
</evidence>
<feature type="compositionally biased region" description="Polar residues" evidence="1">
    <location>
        <begin position="583"/>
        <end position="594"/>
    </location>
</feature>